<dbReference type="InterPro" id="IPR052195">
    <property type="entry name" value="Bact_Alkyl/Aryl-Sulfatase"/>
</dbReference>
<dbReference type="Proteomes" id="UP000306628">
    <property type="component" value="Unassembled WGS sequence"/>
</dbReference>
<dbReference type="Pfam" id="PF14863">
    <property type="entry name" value="Alkyl_sulf_dimr"/>
    <property type="match status" value="1"/>
</dbReference>
<dbReference type="AlphaFoldDB" id="A0A5S4GFC7"/>
<evidence type="ECO:0000313" key="4">
    <source>
        <dbReference type="Proteomes" id="UP000306628"/>
    </source>
</evidence>
<feature type="compositionally biased region" description="Basic residues" evidence="1">
    <location>
        <begin position="1"/>
        <end position="12"/>
    </location>
</feature>
<feature type="region of interest" description="Disordered" evidence="1">
    <location>
        <begin position="1"/>
        <end position="25"/>
    </location>
</feature>
<dbReference type="GO" id="GO:0016787">
    <property type="term" value="F:hydrolase activity"/>
    <property type="evidence" value="ECO:0007669"/>
    <property type="project" value="UniProtKB-KW"/>
</dbReference>
<dbReference type="Pfam" id="PF00753">
    <property type="entry name" value="Lactamase_B"/>
    <property type="match status" value="1"/>
</dbReference>
<dbReference type="OrthoDB" id="5240502at2"/>
<protein>
    <submittedName>
        <fullName evidence="3">MBL fold metallo-hydrolase</fullName>
    </submittedName>
</protein>
<dbReference type="InterPro" id="IPR038536">
    <property type="entry name" value="Alkyl/aryl-sulf_dimr_sf"/>
</dbReference>
<keyword evidence="4" id="KW-1185">Reference proteome</keyword>
<evidence type="ECO:0000256" key="1">
    <source>
        <dbReference type="SAM" id="MobiDB-lite"/>
    </source>
</evidence>
<dbReference type="SMART" id="SM00849">
    <property type="entry name" value="Lactamase_B"/>
    <property type="match status" value="1"/>
</dbReference>
<dbReference type="InterPro" id="IPR029228">
    <property type="entry name" value="Alkyl_sulf_dimr"/>
</dbReference>
<dbReference type="InterPro" id="IPR001279">
    <property type="entry name" value="Metallo-B-lactamas"/>
</dbReference>
<proteinExistence type="predicted"/>
<dbReference type="Gene3D" id="1.25.40.880">
    <property type="entry name" value="Alkyl sulfatase, dimerisation domain"/>
    <property type="match status" value="1"/>
</dbReference>
<dbReference type="InterPro" id="IPR036866">
    <property type="entry name" value="RibonucZ/Hydroxyglut_hydro"/>
</dbReference>
<evidence type="ECO:0000313" key="3">
    <source>
        <dbReference type="EMBL" id="TMR31675.1"/>
    </source>
</evidence>
<gene>
    <name evidence="3" type="ORF">ETD85_25180</name>
</gene>
<feature type="domain" description="Metallo-beta-lactamase" evidence="2">
    <location>
        <begin position="91"/>
        <end position="284"/>
    </location>
</feature>
<evidence type="ECO:0000259" key="2">
    <source>
        <dbReference type="SMART" id="SM00849"/>
    </source>
</evidence>
<accession>A0A5S4GFC7</accession>
<dbReference type="Gene3D" id="3.60.15.10">
    <property type="entry name" value="Ribonuclease Z/Hydroxyacylglutathione hydrolase-like"/>
    <property type="match status" value="1"/>
</dbReference>
<dbReference type="SUPFAM" id="SSF56281">
    <property type="entry name" value="Metallo-hydrolase/oxidoreductase"/>
    <property type="match status" value="1"/>
</dbReference>
<organism evidence="3 4">
    <name type="scientific">Nonomuraea zeae</name>
    <dbReference type="NCBI Taxonomy" id="1642303"/>
    <lineage>
        <taxon>Bacteria</taxon>
        <taxon>Bacillati</taxon>
        <taxon>Actinomycetota</taxon>
        <taxon>Actinomycetes</taxon>
        <taxon>Streptosporangiales</taxon>
        <taxon>Streptosporangiaceae</taxon>
        <taxon>Nonomuraea</taxon>
    </lineage>
</organism>
<keyword evidence="3" id="KW-0378">Hydrolase</keyword>
<sequence length="460" mass="50907">MGGSRKLGKFPKRLPATYERPPTRVKGAQSRRDLCVIPCLESRSRSTVGHMIVEYADRVWRGESDDSIVDAGMEGKGVQTITDGLGWWSGFGNVIAFETEGELLLFDTSSPFSAAQLHEDVRRWSRAPLTTAVYSHGHIDHVSGLGPFEEEGQRATVYAHKAVIDRFERYLLTNGYNAVINQRQFQAPNLRWPTSYRHPDVTYTDDLTVRRGGLTLDLSHAKGETDDATIGYVPEHKLLLPGDLFIWVTPNCGNPQKVQRYPREWVHALHRMAAVDAEIMLPSHGAPVFGRDRIRTALLETAQWLESLITQTLDLLNAGARLDEIMHAVKPPESLSDRPYLRARYDEPEFVVRNLWRLYGGWYDGNPAHLKPAPEAVLARSVAELAGGATALADAALKALSGGDERLAGHLAEMAALAAPGDAGVHRVRAEVFSARAASEQSLMAKGIFTWAASESRRRS</sequence>
<dbReference type="GO" id="GO:0046983">
    <property type="term" value="F:protein dimerization activity"/>
    <property type="evidence" value="ECO:0007669"/>
    <property type="project" value="InterPro"/>
</dbReference>
<dbReference type="EMBL" id="VCKX01000080">
    <property type="protein sequence ID" value="TMR31675.1"/>
    <property type="molecule type" value="Genomic_DNA"/>
</dbReference>
<comment type="caution">
    <text evidence="3">The sequence shown here is derived from an EMBL/GenBank/DDBJ whole genome shotgun (WGS) entry which is preliminary data.</text>
</comment>
<reference evidence="3 4" key="1">
    <citation type="submission" date="2019-05" db="EMBL/GenBank/DDBJ databases">
        <title>Draft genome sequence of Nonomuraea zeae DSM 100528.</title>
        <authorList>
            <person name="Saricaoglu S."/>
            <person name="Isik K."/>
        </authorList>
    </citation>
    <scope>NUCLEOTIDE SEQUENCE [LARGE SCALE GENOMIC DNA]</scope>
    <source>
        <strain evidence="3 4">DSM 100528</strain>
    </source>
</reference>
<dbReference type="PANTHER" id="PTHR43223:SF2">
    <property type="entry name" value="METALLO-BETA-LACTAMASE DOMAIN-CONTAINING PROTEIN"/>
    <property type="match status" value="1"/>
</dbReference>
<name>A0A5S4GFC7_9ACTN</name>
<dbReference type="PANTHER" id="PTHR43223">
    <property type="entry name" value="ALKYL/ARYL-SULFATASE"/>
    <property type="match status" value="1"/>
</dbReference>